<dbReference type="AlphaFoldDB" id="A0A0A8XC94"/>
<reference evidence="1 2" key="1">
    <citation type="submission" date="2013-06" db="EMBL/GenBank/DDBJ databases">
        <title>Whole genome shotgun sequence of Bacillus selenatarsenatis SF-1.</title>
        <authorList>
            <person name="Kuroda M."/>
            <person name="Sei K."/>
            <person name="Yamashita M."/>
            <person name="Ike M."/>
        </authorList>
    </citation>
    <scope>NUCLEOTIDE SEQUENCE [LARGE SCALE GENOMIC DNA]</scope>
    <source>
        <strain evidence="1 2">SF-1</strain>
    </source>
</reference>
<comment type="caution">
    <text evidence="1">The sequence shown here is derived from an EMBL/GenBank/DDBJ whole genome shotgun (WGS) entry which is preliminary data.</text>
</comment>
<dbReference type="STRING" id="1321606.SAMD00020551_3939"/>
<gene>
    <name evidence="1" type="ORF">SAMD00020551_3939</name>
</gene>
<dbReference type="InterPro" id="IPR052922">
    <property type="entry name" value="Cytidylate_Kinase-2"/>
</dbReference>
<evidence type="ECO:0000313" key="1">
    <source>
        <dbReference type="EMBL" id="GAM15781.1"/>
    </source>
</evidence>
<proteinExistence type="predicted"/>
<name>A0A0A8XC94_MESS1</name>
<dbReference type="PANTHER" id="PTHR37816:SF3">
    <property type="entry name" value="MODULATES DNA TOPOLOGY"/>
    <property type="match status" value="1"/>
</dbReference>
<dbReference type="Proteomes" id="UP000031014">
    <property type="component" value="Unassembled WGS sequence"/>
</dbReference>
<dbReference type="OrthoDB" id="1201990at2"/>
<keyword evidence="2" id="KW-1185">Reference proteome</keyword>
<dbReference type="PANTHER" id="PTHR37816">
    <property type="entry name" value="YALI0E33011P"/>
    <property type="match status" value="1"/>
</dbReference>
<dbReference type="SUPFAM" id="SSF52540">
    <property type="entry name" value="P-loop containing nucleoside triphosphate hydrolases"/>
    <property type="match status" value="1"/>
</dbReference>
<dbReference type="Gene3D" id="3.40.50.300">
    <property type="entry name" value="P-loop containing nucleotide triphosphate hydrolases"/>
    <property type="match status" value="1"/>
</dbReference>
<evidence type="ECO:0000313" key="2">
    <source>
        <dbReference type="Proteomes" id="UP000031014"/>
    </source>
</evidence>
<dbReference type="EMBL" id="BASE01000092">
    <property type="protein sequence ID" value="GAM15781.1"/>
    <property type="molecule type" value="Genomic_DNA"/>
</dbReference>
<organism evidence="1 2">
    <name type="scientific">Mesobacillus selenatarsenatis (strain DSM 18680 / JCM 14380 / FERM P-15431 / SF-1)</name>
    <dbReference type="NCBI Taxonomy" id="1321606"/>
    <lineage>
        <taxon>Bacteria</taxon>
        <taxon>Bacillati</taxon>
        <taxon>Bacillota</taxon>
        <taxon>Bacilli</taxon>
        <taxon>Bacillales</taxon>
        <taxon>Bacillaceae</taxon>
        <taxon>Mesobacillus</taxon>
    </lineage>
</organism>
<dbReference type="InterPro" id="IPR027417">
    <property type="entry name" value="P-loop_NTPase"/>
</dbReference>
<dbReference type="NCBIfam" id="NF005994">
    <property type="entry name" value="PRK08118.1"/>
    <property type="match status" value="1"/>
</dbReference>
<sequence>MEKVIIIGCGGAGKSTLARKLGKILNLKVYHLDAMYWKPGWEMTAKDEWKELIQQVIEEDSWILDGNYGSTMDLRAQAADTIIFLDYSAPRCLYGIFKRRIMYHGKSRPDMNEGCPERLDWDFIKWVANYKREKSPGIIVKLKELKLQGKEIIHLKNTRETEKFIKEQSIKGGRKHEISHI</sequence>
<dbReference type="RefSeq" id="WP_041967406.1">
    <property type="nucleotide sequence ID" value="NZ_BASE01000092.1"/>
</dbReference>
<protein>
    <submittedName>
        <fullName evidence="1">DNA topology modulation protein</fullName>
    </submittedName>
</protein>
<accession>A0A0A8XC94</accession>